<organism evidence="2 3">
    <name type="scientific">Xenoophorus captivus</name>
    <dbReference type="NCBI Taxonomy" id="1517983"/>
    <lineage>
        <taxon>Eukaryota</taxon>
        <taxon>Metazoa</taxon>
        <taxon>Chordata</taxon>
        <taxon>Craniata</taxon>
        <taxon>Vertebrata</taxon>
        <taxon>Euteleostomi</taxon>
        <taxon>Actinopterygii</taxon>
        <taxon>Neopterygii</taxon>
        <taxon>Teleostei</taxon>
        <taxon>Neoteleostei</taxon>
        <taxon>Acanthomorphata</taxon>
        <taxon>Ovalentaria</taxon>
        <taxon>Atherinomorphae</taxon>
        <taxon>Cyprinodontiformes</taxon>
        <taxon>Goodeidae</taxon>
        <taxon>Xenoophorus</taxon>
    </lineage>
</organism>
<feature type="non-terminal residue" evidence="2">
    <location>
        <position position="1"/>
    </location>
</feature>
<evidence type="ECO:0000313" key="2">
    <source>
        <dbReference type="EMBL" id="MEQ2215908.1"/>
    </source>
</evidence>
<sequence>AHSHVPLEGIWSQTVGGVFKRFITLEPRLRTKQTKVQSTMTFFKVLLCAALILQAVCGDSSSRETTAMIVRVRTSPTSSTPESRKLSGSGGRLMDNPPEGGPSTTLESGQVTVDDGSQWLVHKGDRYGLSSQTVVTDARHMSPAWRVSEQQTC</sequence>
<comment type="caution">
    <text evidence="2">The sequence shown here is derived from an EMBL/GenBank/DDBJ whole genome shotgun (WGS) entry which is preliminary data.</text>
</comment>
<accession>A0ABV0S822</accession>
<gene>
    <name evidence="2" type="ORF">XENOCAPTIV_007643</name>
</gene>
<reference evidence="2 3" key="1">
    <citation type="submission" date="2021-06" db="EMBL/GenBank/DDBJ databases">
        <authorList>
            <person name="Palmer J.M."/>
        </authorList>
    </citation>
    <scope>NUCLEOTIDE SEQUENCE [LARGE SCALE GENOMIC DNA]</scope>
    <source>
        <strain evidence="2 3">XC_2019</strain>
        <tissue evidence="2">Muscle</tissue>
    </source>
</reference>
<dbReference type="Proteomes" id="UP001434883">
    <property type="component" value="Unassembled WGS sequence"/>
</dbReference>
<evidence type="ECO:0000256" key="1">
    <source>
        <dbReference type="SAM" id="MobiDB-lite"/>
    </source>
</evidence>
<name>A0ABV0S822_9TELE</name>
<keyword evidence="3" id="KW-1185">Reference proteome</keyword>
<protein>
    <submittedName>
        <fullName evidence="2">Uncharacterized protein</fullName>
    </submittedName>
</protein>
<proteinExistence type="predicted"/>
<feature type="region of interest" description="Disordered" evidence="1">
    <location>
        <begin position="73"/>
        <end position="110"/>
    </location>
</feature>
<evidence type="ECO:0000313" key="3">
    <source>
        <dbReference type="Proteomes" id="UP001434883"/>
    </source>
</evidence>
<dbReference type="EMBL" id="JAHRIN010069092">
    <property type="protein sequence ID" value="MEQ2215908.1"/>
    <property type="molecule type" value="Genomic_DNA"/>
</dbReference>